<dbReference type="InterPro" id="IPR036388">
    <property type="entry name" value="WH-like_DNA-bd_sf"/>
</dbReference>
<dbReference type="SUPFAM" id="SSF46767">
    <property type="entry name" value="Methylated DNA-protein cysteine methyltransferase, C-terminal domain"/>
    <property type="match status" value="1"/>
</dbReference>
<keyword evidence="5 9" id="KW-0808">Transferase</keyword>
<evidence type="ECO:0000256" key="6">
    <source>
        <dbReference type="ARBA" id="ARBA00022763"/>
    </source>
</evidence>
<comment type="subcellular location">
    <subcellularLocation>
        <location evidence="9">Cytoplasm</location>
    </subcellularLocation>
</comment>
<dbReference type="OrthoDB" id="9802228at2"/>
<dbReference type="Gene3D" id="1.10.10.10">
    <property type="entry name" value="Winged helix-like DNA-binding domain superfamily/Winged helix DNA-binding domain"/>
    <property type="match status" value="1"/>
</dbReference>
<evidence type="ECO:0000256" key="5">
    <source>
        <dbReference type="ARBA" id="ARBA00022679"/>
    </source>
</evidence>
<sequence>MTTTAAPPVDAARAVPTGFTAQVHWTSPLGGLTLARRAAGLGGAWFDGQRHHPGPLAAPVDPGDPLLRRAIEALADFFAGRGAALAALPLAPHGTAFQCAVWQALGRIAPGATTSYAALAASVGRPGASRAVGAAVGRNPLSVIVPCHRVLGSDGSLTGYAGGLARKQALLRLEGAC</sequence>
<dbReference type="InterPro" id="IPR023546">
    <property type="entry name" value="MGMT"/>
</dbReference>
<keyword evidence="3 9" id="KW-0963">Cytoplasm</keyword>
<proteinExistence type="inferred from homology"/>
<organism evidence="11 12">
    <name type="scientific">Piscinibacter sakaiensis</name>
    <name type="common">Ideonella sakaiensis</name>
    <dbReference type="NCBI Taxonomy" id="1547922"/>
    <lineage>
        <taxon>Bacteria</taxon>
        <taxon>Pseudomonadati</taxon>
        <taxon>Pseudomonadota</taxon>
        <taxon>Betaproteobacteria</taxon>
        <taxon>Burkholderiales</taxon>
        <taxon>Sphaerotilaceae</taxon>
        <taxon>Piscinibacter</taxon>
    </lineage>
</organism>
<comment type="caution">
    <text evidence="11">The sequence shown here is derived from an EMBL/GenBank/DDBJ whole genome shotgun (WGS) entry which is preliminary data.</text>
</comment>
<dbReference type="InterPro" id="IPR001497">
    <property type="entry name" value="MethylDNA_cys_MeTrfase_AS"/>
</dbReference>
<dbReference type="InterPro" id="IPR036217">
    <property type="entry name" value="MethylDNA_cys_MeTrfase_DNAb"/>
</dbReference>
<dbReference type="NCBIfam" id="TIGR00589">
    <property type="entry name" value="ogt"/>
    <property type="match status" value="1"/>
</dbReference>
<evidence type="ECO:0000256" key="3">
    <source>
        <dbReference type="ARBA" id="ARBA00022490"/>
    </source>
</evidence>
<evidence type="ECO:0000256" key="1">
    <source>
        <dbReference type="ARBA" id="ARBA00001286"/>
    </source>
</evidence>
<keyword evidence="6 9" id="KW-0227">DNA damage</keyword>
<dbReference type="CDD" id="cd06445">
    <property type="entry name" value="ATase"/>
    <property type="match status" value="1"/>
</dbReference>
<dbReference type="PROSITE" id="PS00374">
    <property type="entry name" value="MGMT"/>
    <property type="match status" value="1"/>
</dbReference>
<dbReference type="InterPro" id="IPR014048">
    <property type="entry name" value="MethylDNA_cys_MeTrfase_DNA-bd"/>
</dbReference>
<dbReference type="EC" id="2.1.1.63" evidence="9"/>
<dbReference type="STRING" id="1547922.ISF6_2664"/>
<comment type="similarity">
    <text evidence="2 9">Belongs to the MGMT family.</text>
</comment>
<evidence type="ECO:0000256" key="8">
    <source>
        <dbReference type="ARBA" id="ARBA00049348"/>
    </source>
</evidence>
<keyword evidence="12" id="KW-1185">Reference proteome</keyword>
<dbReference type="GO" id="GO:0032259">
    <property type="term" value="P:methylation"/>
    <property type="evidence" value="ECO:0007669"/>
    <property type="project" value="UniProtKB-KW"/>
</dbReference>
<comment type="catalytic activity">
    <reaction evidence="1 9">
        <text>a 4-O-methyl-thymidine in DNA + L-cysteinyl-[protein] = a thymidine in DNA + S-methyl-L-cysteinyl-[protein]</text>
        <dbReference type="Rhea" id="RHEA:53428"/>
        <dbReference type="Rhea" id="RHEA-COMP:10131"/>
        <dbReference type="Rhea" id="RHEA-COMP:10132"/>
        <dbReference type="Rhea" id="RHEA-COMP:13555"/>
        <dbReference type="Rhea" id="RHEA-COMP:13556"/>
        <dbReference type="ChEBI" id="CHEBI:29950"/>
        <dbReference type="ChEBI" id="CHEBI:82612"/>
        <dbReference type="ChEBI" id="CHEBI:137386"/>
        <dbReference type="ChEBI" id="CHEBI:137387"/>
        <dbReference type="EC" id="2.1.1.63"/>
    </reaction>
</comment>
<reference evidence="11 12" key="2">
    <citation type="journal article" date="2016" name="Science">
        <title>A bacterium that degrades and assimilates poly(ethylene terephthalate).</title>
        <authorList>
            <person name="Yoshida S."/>
            <person name="Hiraga K."/>
            <person name="Takehana T."/>
            <person name="Taniguchi I."/>
            <person name="Yamaji H."/>
            <person name="Maeda Y."/>
            <person name="Toyohara K."/>
            <person name="Miyamoto K."/>
            <person name="Kimura Y."/>
            <person name="Oda K."/>
        </authorList>
    </citation>
    <scope>NUCLEOTIDE SEQUENCE [LARGE SCALE GENOMIC DNA]</scope>
    <source>
        <strain evidence="12">NBRC 110686 / TISTR 2288 / 201-F6</strain>
    </source>
</reference>
<accession>A0A0K8P2R6</accession>
<feature type="domain" description="Methylated-DNA-[protein]-cysteine S-methyltransferase DNA binding" evidence="10">
    <location>
        <begin position="96"/>
        <end position="176"/>
    </location>
</feature>
<evidence type="ECO:0000313" key="12">
    <source>
        <dbReference type="Proteomes" id="UP000037660"/>
    </source>
</evidence>
<reference evidence="12" key="1">
    <citation type="submission" date="2015-07" db="EMBL/GenBank/DDBJ databases">
        <title>Discovery of a poly(ethylene terephthalate assimilation.</title>
        <authorList>
            <person name="Yoshida S."/>
            <person name="Hiraga K."/>
            <person name="Takehana T."/>
            <person name="Taniguchi I."/>
            <person name="Yamaji H."/>
            <person name="Maeda Y."/>
            <person name="Toyohara K."/>
            <person name="Miyamoto K."/>
            <person name="Kimura Y."/>
            <person name="Oda K."/>
        </authorList>
    </citation>
    <scope>NUCLEOTIDE SEQUENCE [LARGE SCALE GENOMIC DNA]</scope>
    <source>
        <strain evidence="12">NBRC 110686 / TISTR 2288 / 201-F6</strain>
    </source>
</reference>
<evidence type="ECO:0000256" key="7">
    <source>
        <dbReference type="ARBA" id="ARBA00023204"/>
    </source>
</evidence>
<keyword evidence="7 9" id="KW-0234">DNA repair</keyword>
<dbReference type="InterPro" id="IPR036631">
    <property type="entry name" value="MGMT_N_sf"/>
</dbReference>
<dbReference type="AlphaFoldDB" id="A0A0K8P2R6"/>
<gene>
    <name evidence="11" type="ORF">ISF6_2664</name>
</gene>
<evidence type="ECO:0000256" key="2">
    <source>
        <dbReference type="ARBA" id="ARBA00008711"/>
    </source>
</evidence>
<dbReference type="SUPFAM" id="SSF53155">
    <property type="entry name" value="Methylated DNA-protein cysteine methyltransferase domain"/>
    <property type="match status" value="1"/>
</dbReference>
<dbReference type="RefSeq" id="WP_082368354.1">
    <property type="nucleotide sequence ID" value="NZ_BBYR01000039.1"/>
</dbReference>
<dbReference type="PANTHER" id="PTHR10815">
    <property type="entry name" value="METHYLATED-DNA--PROTEIN-CYSTEINE METHYLTRANSFERASE"/>
    <property type="match status" value="1"/>
</dbReference>
<evidence type="ECO:0000256" key="4">
    <source>
        <dbReference type="ARBA" id="ARBA00022603"/>
    </source>
</evidence>
<dbReference type="GO" id="GO:0006307">
    <property type="term" value="P:DNA alkylation repair"/>
    <property type="evidence" value="ECO:0007669"/>
    <property type="project" value="UniProtKB-UniRule"/>
</dbReference>
<dbReference type="Proteomes" id="UP000037660">
    <property type="component" value="Unassembled WGS sequence"/>
</dbReference>
<keyword evidence="4 9" id="KW-0489">Methyltransferase</keyword>
<evidence type="ECO:0000256" key="9">
    <source>
        <dbReference type="HAMAP-Rule" id="MF_00772"/>
    </source>
</evidence>
<comment type="catalytic activity">
    <reaction evidence="8 9">
        <text>a 6-O-methyl-2'-deoxyguanosine in DNA + L-cysteinyl-[protein] = S-methyl-L-cysteinyl-[protein] + a 2'-deoxyguanosine in DNA</text>
        <dbReference type="Rhea" id="RHEA:24000"/>
        <dbReference type="Rhea" id="RHEA-COMP:10131"/>
        <dbReference type="Rhea" id="RHEA-COMP:10132"/>
        <dbReference type="Rhea" id="RHEA-COMP:11367"/>
        <dbReference type="Rhea" id="RHEA-COMP:11368"/>
        <dbReference type="ChEBI" id="CHEBI:29950"/>
        <dbReference type="ChEBI" id="CHEBI:82612"/>
        <dbReference type="ChEBI" id="CHEBI:85445"/>
        <dbReference type="ChEBI" id="CHEBI:85448"/>
        <dbReference type="EC" id="2.1.1.63"/>
    </reaction>
</comment>
<dbReference type="PANTHER" id="PTHR10815:SF5">
    <property type="entry name" value="METHYLATED-DNA--PROTEIN-CYSTEINE METHYLTRANSFERASE"/>
    <property type="match status" value="1"/>
</dbReference>
<dbReference type="GO" id="GO:0003908">
    <property type="term" value="F:methylated-DNA-[protein]-cysteine S-methyltransferase activity"/>
    <property type="evidence" value="ECO:0007669"/>
    <property type="project" value="UniProtKB-UniRule"/>
</dbReference>
<dbReference type="FunFam" id="1.10.10.10:FF:000214">
    <property type="entry name" value="Methylated-DNA--protein-cysteine methyltransferase"/>
    <property type="match status" value="1"/>
</dbReference>
<dbReference type="HAMAP" id="MF_00772">
    <property type="entry name" value="OGT"/>
    <property type="match status" value="1"/>
</dbReference>
<feature type="active site" description="Nucleophile; methyl group acceptor" evidence="9">
    <location>
        <position position="147"/>
    </location>
</feature>
<dbReference type="EMBL" id="BBYR01000039">
    <property type="protein sequence ID" value="GAP36824.1"/>
    <property type="molecule type" value="Genomic_DNA"/>
</dbReference>
<protein>
    <recommendedName>
        <fullName evidence="9">Methylated-DNA--protein-cysteine methyltransferase</fullName>
        <ecNumber evidence="9">2.1.1.63</ecNumber>
    </recommendedName>
    <alternativeName>
        <fullName evidence="9">6-O-methylguanine-DNA methyltransferase</fullName>
        <shortName evidence="9">MGMT</shortName>
    </alternativeName>
    <alternativeName>
        <fullName evidence="9">O-6-methylguanine-DNA-alkyltransferase</fullName>
    </alternativeName>
</protein>
<evidence type="ECO:0000313" key="11">
    <source>
        <dbReference type="EMBL" id="GAP36824.1"/>
    </source>
</evidence>
<dbReference type="Pfam" id="PF01035">
    <property type="entry name" value="DNA_binding_1"/>
    <property type="match status" value="1"/>
</dbReference>
<comment type="function">
    <text evidence="9">Involved in the cellular defense against the biological effects of O6-methylguanine (O6-MeG) and O4-methylthymine (O4-MeT) in DNA. Repairs the methylated nucleobase in DNA by stoichiometrically transferring the methyl group to a cysteine residue in the enzyme. This is a suicide reaction: the enzyme is irreversibly inactivated.</text>
</comment>
<dbReference type="Gene3D" id="3.30.160.70">
    <property type="entry name" value="Methylated DNA-protein cysteine methyltransferase domain"/>
    <property type="match status" value="1"/>
</dbReference>
<comment type="miscellaneous">
    <text evidence="9">This enzyme catalyzes only one turnover and therefore is not strictly catalytic. According to one definition, an enzyme is a biocatalyst that acts repeatedly and over many reaction cycles.</text>
</comment>
<name>A0A0K8P2R6_PISS1</name>
<evidence type="ECO:0000259" key="10">
    <source>
        <dbReference type="Pfam" id="PF01035"/>
    </source>
</evidence>
<dbReference type="GO" id="GO:0005737">
    <property type="term" value="C:cytoplasm"/>
    <property type="evidence" value="ECO:0007669"/>
    <property type="project" value="UniProtKB-SubCell"/>
</dbReference>